<evidence type="ECO:0000313" key="2">
    <source>
        <dbReference type="EMBL" id="KAE8378728.1"/>
    </source>
</evidence>
<keyword evidence="1" id="KW-0812">Transmembrane</keyword>
<evidence type="ECO:0000313" key="3">
    <source>
        <dbReference type="Proteomes" id="UP000326198"/>
    </source>
</evidence>
<name>A0A5N7BAE0_9EURO</name>
<keyword evidence="1" id="KW-1133">Transmembrane helix</keyword>
<evidence type="ECO:0008006" key="4">
    <source>
        <dbReference type="Google" id="ProtNLM"/>
    </source>
</evidence>
<organism evidence="2 3">
    <name type="scientific">Aspergillus bertholletiae</name>
    <dbReference type="NCBI Taxonomy" id="1226010"/>
    <lineage>
        <taxon>Eukaryota</taxon>
        <taxon>Fungi</taxon>
        <taxon>Dikarya</taxon>
        <taxon>Ascomycota</taxon>
        <taxon>Pezizomycotina</taxon>
        <taxon>Eurotiomycetes</taxon>
        <taxon>Eurotiomycetidae</taxon>
        <taxon>Eurotiales</taxon>
        <taxon>Aspergillaceae</taxon>
        <taxon>Aspergillus</taxon>
        <taxon>Aspergillus subgen. Circumdati</taxon>
    </lineage>
</organism>
<dbReference type="AlphaFoldDB" id="A0A5N7BAE0"/>
<dbReference type="EMBL" id="ML736204">
    <property type="protein sequence ID" value="KAE8378728.1"/>
    <property type="molecule type" value="Genomic_DNA"/>
</dbReference>
<keyword evidence="1" id="KW-0472">Membrane</keyword>
<protein>
    <recommendedName>
        <fullName evidence="4">Transmembrane protein</fullName>
    </recommendedName>
</protein>
<reference evidence="2 3" key="1">
    <citation type="submission" date="2019-04" db="EMBL/GenBank/DDBJ databases">
        <title>Friends and foes A comparative genomics studyof 23 Aspergillus species from section Flavi.</title>
        <authorList>
            <consortium name="DOE Joint Genome Institute"/>
            <person name="Kjaerbolling I."/>
            <person name="Vesth T."/>
            <person name="Frisvad J.C."/>
            <person name="Nybo J.L."/>
            <person name="Theobald S."/>
            <person name="Kildgaard S."/>
            <person name="Isbrandt T."/>
            <person name="Kuo A."/>
            <person name="Sato A."/>
            <person name="Lyhne E.K."/>
            <person name="Kogle M.E."/>
            <person name="Wiebenga A."/>
            <person name="Kun R.S."/>
            <person name="Lubbers R.J."/>
            <person name="Makela M.R."/>
            <person name="Barry K."/>
            <person name="Chovatia M."/>
            <person name="Clum A."/>
            <person name="Daum C."/>
            <person name="Haridas S."/>
            <person name="He G."/>
            <person name="LaButti K."/>
            <person name="Lipzen A."/>
            <person name="Mondo S."/>
            <person name="Riley R."/>
            <person name="Salamov A."/>
            <person name="Simmons B.A."/>
            <person name="Magnuson J.K."/>
            <person name="Henrissat B."/>
            <person name="Mortensen U.H."/>
            <person name="Larsen T.O."/>
            <person name="Devries R.P."/>
            <person name="Grigoriev I.V."/>
            <person name="Machida M."/>
            <person name="Baker S.E."/>
            <person name="Andersen M.R."/>
        </authorList>
    </citation>
    <scope>NUCLEOTIDE SEQUENCE [LARGE SCALE GENOMIC DNA]</scope>
    <source>
        <strain evidence="2 3">IBT 29228</strain>
    </source>
</reference>
<accession>A0A5N7BAE0</accession>
<dbReference type="Proteomes" id="UP000326198">
    <property type="component" value="Unassembled WGS sequence"/>
</dbReference>
<evidence type="ECO:0000256" key="1">
    <source>
        <dbReference type="SAM" id="Phobius"/>
    </source>
</evidence>
<proteinExistence type="predicted"/>
<sequence length="134" mass="15322">MSDSPTTPFSLFFFPSPSFPLPFTLDYSIFYAVKREKNSTNFPFIFYLLPFSLLFFPCLLDFLSLFVSFLFLETRDLVRLRRTGSRILVTRSSPSISPTGLGLPVRHHHFPCLISRQSITHSLCGLALDSSVEF</sequence>
<keyword evidence="3" id="KW-1185">Reference proteome</keyword>
<gene>
    <name evidence="2" type="ORF">BDV26DRAFT_185208</name>
</gene>
<feature type="transmembrane region" description="Helical" evidence="1">
    <location>
        <begin position="44"/>
        <end position="72"/>
    </location>
</feature>